<comment type="caution">
    <text evidence="3">The sequence shown here is derived from an EMBL/GenBank/DDBJ whole genome shotgun (WGS) entry which is preliminary data.</text>
</comment>
<dbReference type="EMBL" id="JAHCLR010000001">
    <property type="protein sequence ID" value="MBS9532172.1"/>
    <property type="molecule type" value="Genomic_DNA"/>
</dbReference>
<name>A0ABS5RD09_9MYCO</name>
<evidence type="ECO:0000256" key="1">
    <source>
        <dbReference type="SAM" id="MobiDB-lite"/>
    </source>
</evidence>
<reference evidence="3 4" key="1">
    <citation type="submission" date="2021-05" db="EMBL/GenBank/DDBJ databases">
        <title>Mycobacterium acidophilum sp. nov., an extremely acid-tolerant member of the genus Mycobacterium.</title>
        <authorList>
            <person name="Xia J."/>
        </authorList>
    </citation>
    <scope>NUCLEOTIDE SEQUENCE [LARGE SCALE GENOMIC DNA]</scope>
    <source>
        <strain evidence="3 4">M1</strain>
    </source>
</reference>
<feature type="transmembrane region" description="Helical" evidence="2">
    <location>
        <begin position="12"/>
        <end position="35"/>
    </location>
</feature>
<evidence type="ECO:0000256" key="2">
    <source>
        <dbReference type="SAM" id="Phobius"/>
    </source>
</evidence>
<protein>
    <submittedName>
        <fullName evidence="3">Uncharacterized protein</fullName>
    </submittedName>
</protein>
<keyword evidence="2" id="KW-0812">Transmembrane</keyword>
<feature type="region of interest" description="Disordered" evidence="1">
    <location>
        <begin position="45"/>
        <end position="64"/>
    </location>
</feature>
<keyword evidence="4" id="KW-1185">Reference proteome</keyword>
<sequence length="64" mass="6747">MQTTGNNDGPEMVAVVSGFALIPIIASVSTIACAFTDATRQWFLAAPPTPPPPQTNPWYPPHPG</sequence>
<dbReference type="RefSeq" id="WP_214091047.1">
    <property type="nucleotide sequence ID" value="NZ_JAHCLR010000001.1"/>
</dbReference>
<gene>
    <name evidence="3" type="ORF">KIH27_01060</name>
</gene>
<keyword evidence="2" id="KW-1133">Transmembrane helix</keyword>
<proteinExistence type="predicted"/>
<feature type="compositionally biased region" description="Pro residues" evidence="1">
    <location>
        <begin position="47"/>
        <end position="64"/>
    </location>
</feature>
<accession>A0ABS5RD09</accession>
<organism evidence="3 4">
    <name type="scientific">Mycolicibacter acidiphilus</name>
    <dbReference type="NCBI Taxonomy" id="2835306"/>
    <lineage>
        <taxon>Bacteria</taxon>
        <taxon>Bacillati</taxon>
        <taxon>Actinomycetota</taxon>
        <taxon>Actinomycetes</taxon>
        <taxon>Mycobacteriales</taxon>
        <taxon>Mycobacteriaceae</taxon>
        <taxon>Mycolicibacter</taxon>
    </lineage>
</organism>
<evidence type="ECO:0000313" key="4">
    <source>
        <dbReference type="Proteomes" id="UP001519535"/>
    </source>
</evidence>
<dbReference type="Proteomes" id="UP001519535">
    <property type="component" value="Unassembled WGS sequence"/>
</dbReference>
<evidence type="ECO:0000313" key="3">
    <source>
        <dbReference type="EMBL" id="MBS9532172.1"/>
    </source>
</evidence>
<keyword evidence="2" id="KW-0472">Membrane</keyword>